<evidence type="ECO:0000313" key="3">
    <source>
        <dbReference type="EMBL" id="KAL3666914.1"/>
    </source>
</evidence>
<gene>
    <name evidence="3" type="ORF">V7S43_007863</name>
</gene>
<name>A0ABD3FKP5_9STRA</name>
<evidence type="ECO:0000256" key="1">
    <source>
        <dbReference type="ARBA" id="ARBA00009508"/>
    </source>
</evidence>
<reference evidence="3 4" key="1">
    <citation type="submission" date="2024-09" db="EMBL/GenBank/DDBJ databases">
        <title>Genome sequencing and assembly of Phytophthora oleae, isolate VK10A, causative agent of rot of olive drupes.</title>
        <authorList>
            <person name="Conti Taguali S."/>
            <person name="Riolo M."/>
            <person name="La Spada F."/>
            <person name="Cacciola S.O."/>
            <person name="Dionisio G."/>
        </authorList>
    </citation>
    <scope>NUCLEOTIDE SEQUENCE [LARGE SCALE GENOMIC DNA]</scope>
    <source>
        <strain evidence="3 4">VK10A</strain>
    </source>
</reference>
<dbReference type="EMBL" id="JBIMZQ010000015">
    <property type="protein sequence ID" value="KAL3666914.1"/>
    <property type="molecule type" value="Genomic_DNA"/>
</dbReference>
<protein>
    <recommendedName>
        <fullName evidence="2">Complex 1 LYR protein domain-containing protein</fullName>
    </recommendedName>
</protein>
<evidence type="ECO:0000313" key="4">
    <source>
        <dbReference type="Proteomes" id="UP001632037"/>
    </source>
</evidence>
<organism evidence="3 4">
    <name type="scientific">Phytophthora oleae</name>
    <dbReference type="NCBI Taxonomy" id="2107226"/>
    <lineage>
        <taxon>Eukaryota</taxon>
        <taxon>Sar</taxon>
        <taxon>Stramenopiles</taxon>
        <taxon>Oomycota</taxon>
        <taxon>Peronosporomycetes</taxon>
        <taxon>Peronosporales</taxon>
        <taxon>Peronosporaceae</taxon>
        <taxon>Phytophthora</taxon>
    </lineage>
</organism>
<dbReference type="CDD" id="cd20264">
    <property type="entry name" value="Complex1_LYR_LYRM4"/>
    <property type="match status" value="1"/>
</dbReference>
<dbReference type="PANTHER" id="PTHR13166:SF7">
    <property type="entry name" value="LYR MOTIF-CONTAINING PROTEIN 4"/>
    <property type="match status" value="1"/>
</dbReference>
<dbReference type="AlphaFoldDB" id="A0ABD3FKP5"/>
<feature type="domain" description="Complex 1 LYR protein" evidence="2">
    <location>
        <begin position="7"/>
        <end position="64"/>
    </location>
</feature>
<proteinExistence type="inferred from homology"/>
<accession>A0ABD3FKP5</accession>
<dbReference type="InterPro" id="IPR045297">
    <property type="entry name" value="Complex1_LYR_LYRM4"/>
</dbReference>
<comment type="caution">
    <text evidence="3">The sequence shown here is derived from an EMBL/GenBank/DDBJ whole genome shotgun (WGS) entry which is preliminary data.</text>
</comment>
<dbReference type="Proteomes" id="UP001632037">
    <property type="component" value="Unassembled WGS sequence"/>
</dbReference>
<sequence>MSMSSSSVLRLYREMLRNAAKVETYNFRAYATRRVKEDFRKNSALKAGSPEQEKALVFAREQADVLYRQMIVSKLYPPHIKSVMETLPK</sequence>
<dbReference type="PANTHER" id="PTHR13166">
    <property type="entry name" value="PROTEIN C6ORF149"/>
    <property type="match status" value="1"/>
</dbReference>
<dbReference type="InterPro" id="IPR051522">
    <property type="entry name" value="ISC_assembly_LYR"/>
</dbReference>
<evidence type="ECO:0000259" key="2">
    <source>
        <dbReference type="Pfam" id="PF05347"/>
    </source>
</evidence>
<keyword evidence="4" id="KW-1185">Reference proteome</keyword>
<dbReference type="InterPro" id="IPR008011">
    <property type="entry name" value="Complex1_LYR_dom"/>
</dbReference>
<comment type="similarity">
    <text evidence="1">Belongs to the complex I LYR family.</text>
</comment>
<dbReference type="Pfam" id="PF05347">
    <property type="entry name" value="Complex1_LYR"/>
    <property type="match status" value="1"/>
</dbReference>